<evidence type="ECO:0000313" key="2">
    <source>
        <dbReference type="Proteomes" id="UP000471166"/>
    </source>
</evidence>
<feature type="non-terminal residue" evidence="1">
    <location>
        <position position="1"/>
    </location>
</feature>
<accession>A0A6P1CX10</accession>
<comment type="caution">
    <text evidence="1">The sequence shown here is derived from an EMBL/GenBank/DDBJ whole genome shotgun (WGS) entry which is preliminary data.</text>
</comment>
<reference evidence="1 2" key="1">
    <citation type="submission" date="2020-01" db="EMBL/GenBank/DDBJ databases">
        <title>Genetics and antimicrobial susceptibilities of Nocardia species isolated from the soil; a comparison with species isolated from humans.</title>
        <authorList>
            <person name="Carrasco G."/>
            <person name="Monzon S."/>
            <person name="Sansegundo M."/>
            <person name="Garcia E."/>
            <person name="Garrido N."/>
            <person name="Medina M.J."/>
            <person name="Villalon P."/>
            <person name="Ramirez-Arocha A.C."/>
            <person name="Jimenez P."/>
            <person name="Cuesta I."/>
            <person name="Valdezate S."/>
        </authorList>
    </citation>
    <scope>NUCLEOTIDE SEQUENCE [LARGE SCALE GENOMIC DNA]</scope>
    <source>
        <strain evidence="1 2">CNM20110626</strain>
    </source>
</reference>
<sequence>QQDLRSLLLGFDVDPHDDRRVVEDYLAARRSAIADNRRPLAEELELVEVFADLAELSHNRTWGEDGGQGHLHSAREYFHTYLQSLDADRAGLPESYRAKLARA</sequence>
<name>A0A6P1CX10_9NOCA</name>
<evidence type="ECO:0000313" key="1">
    <source>
        <dbReference type="EMBL" id="NEW37118.1"/>
    </source>
</evidence>
<dbReference type="Proteomes" id="UP000471166">
    <property type="component" value="Unassembled WGS sequence"/>
</dbReference>
<organism evidence="1 2">
    <name type="scientific">Nocardia cyriacigeorgica</name>
    <dbReference type="NCBI Taxonomy" id="135487"/>
    <lineage>
        <taxon>Bacteria</taxon>
        <taxon>Bacillati</taxon>
        <taxon>Actinomycetota</taxon>
        <taxon>Actinomycetes</taxon>
        <taxon>Mycobacteriales</taxon>
        <taxon>Nocardiaceae</taxon>
        <taxon>Nocardia</taxon>
    </lineage>
</organism>
<protein>
    <submittedName>
        <fullName evidence="1">Uncharacterized protein</fullName>
    </submittedName>
</protein>
<gene>
    <name evidence="1" type="ORF">GV791_31880</name>
</gene>
<proteinExistence type="predicted"/>
<dbReference type="EMBL" id="JAAGVB010000417">
    <property type="protein sequence ID" value="NEW37118.1"/>
    <property type="molecule type" value="Genomic_DNA"/>
</dbReference>
<dbReference type="AlphaFoldDB" id="A0A6P1CX10"/>
<feature type="non-terminal residue" evidence="1">
    <location>
        <position position="103"/>
    </location>
</feature>
<dbReference type="RefSeq" id="WP_163848713.1">
    <property type="nucleotide sequence ID" value="NZ_JAAGVB010000417.1"/>
</dbReference>